<evidence type="ECO:0000313" key="3">
    <source>
        <dbReference type="Proteomes" id="UP000002051"/>
    </source>
</evidence>
<reference evidence="1 3" key="2">
    <citation type="journal article" date="2014" name="BMC Genomics">
        <title>An improved genome release (version Mt4.0) for the model legume Medicago truncatula.</title>
        <authorList>
            <person name="Tang H."/>
            <person name="Krishnakumar V."/>
            <person name="Bidwell S."/>
            <person name="Rosen B."/>
            <person name="Chan A."/>
            <person name="Zhou S."/>
            <person name="Gentzbittel L."/>
            <person name="Childs K.L."/>
            <person name="Yandell M."/>
            <person name="Gundlach H."/>
            <person name="Mayer K.F."/>
            <person name="Schwartz D.C."/>
            <person name="Town C.D."/>
        </authorList>
    </citation>
    <scope>GENOME REANNOTATION</scope>
    <source>
        <strain evidence="1">A17</strain>
        <strain evidence="2 3">cv. Jemalong A17</strain>
    </source>
</reference>
<reference evidence="2" key="3">
    <citation type="submission" date="2015-06" db="UniProtKB">
        <authorList>
            <consortium name="EnsemblPlants"/>
        </authorList>
    </citation>
    <scope>IDENTIFICATION</scope>
    <source>
        <strain evidence="2">cv. Jemalong A17</strain>
    </source>
</reference>
<reference evidence="1 3" key="1">
    <citation type="journal article" date="2011" name="Nature">
        <title>The Medicago genome provides insight into the evolution of rhizobial symbioses.</title>
        <authorList>
            <person name="Young N.D."/>
            <person name="Debelle F."/>
            <person name="Oldroyd G.E."/>
            <person name="Geurts R."/>
            <person name="Cannon S.B."/>
            <person name="Udvardi M.K."/>
            <person name="Benedito V.A."/>
            <person name="Mayer K.F."/>
            <person name="Gouzy J."/>
            <person name="Schoof H."/>
            <person name="Van de Peer Y."/>
            <person name="Proost S."/>
            <person name="Cook D.R."/>
            <person name="Meyers B.C."/>
            <person name="Spannagl M."/>
            <person name="Cheung F."/>
            <person name="De Mita S."/>
            <person name="Krishnakumar V."/>
            <person name="Gundlach H."/>
            <person name="Zhou S."/>
            <person name="Mudge J."/>
            <person name="Bharti A.K."/>
            <person name="Murray J.D."/>
            <person name="Naoumkina M.A."/>
            <person name="Rosen B."/>
            <person name="Silverstein K.A."/>
            <person name="Tang H."/>
            <person name="Rombauts S."/>
            <person name="Zhao P.X."/>
            <person name="Zhou P."/>
            <person name="Barbe V."/>
            <person name="Bardou P."/>
            <person name="Bechner M."/>
            <person name="Bellec A."/>
            <person name="Berger A."/>
            <person name="Berges H."/>
            <person name="Bidwell S."/>
            <person name="Bisseling T."/>
            <person name="Choisne N."/>
            <person name="Couloux A."/>
            <person name="Denny R."/>
            <person name="Deshpande S."/>
            <person name="Dai X."/>
            <person name="Doyle J.J."/>
            <person name="Dudez A.M."/>
            <person name="Farmer A.D."/>
            <person name="Fouteau S."/>
            <person name="Franken C."/>
            <person name="Gibelin C."/>
            <person name="Gish J."/>
            <person name="Goldstein S."/>
            <person name="Gonzalez A.J."/>
            <person name="Green P.J."/>
            <person name="Hallab A."/>
            <person name="Hartog M."/>
            <person name="Hua A."/>
            <person name="Humphray S.J."/>
            <person name="Jeong D.H."/>
            <person name="Jing Y."/>
            <person name="Jocker A."/>
            <person name="Kenton S.M."/>
            <person name="Kim D.J."/>
            <person name="Klee K."/>
            <person name="Lai H."/>
            <person name="Lang C."/>
            <person name="Lin S."/>
            <person name="Macmil S.L."/>
            <person name="Magdelenat G."/>
            <person name="Matthews L."/>
            <person name="McCorrison J."/>
            <person name="Monaghan E.L."/>
            <person name="Mun J.H."/>
            <person name="Najar F.Z."/>
            <person name="Nicholson C."/>
            <person name="Noirot C."/>
            <person name="O'Bleness M."/>
            <person name="Paule C.R."/>
            <person name="Poulain J."/>
            <person name="Prion F."/>
            <person name="Qin B."/>
            <person name="Qu C."/>
            <person name="Retzel E.F."/>
            <person name="Riddle C."/>
            <person name="Sallet E."/>
            <person name="Samain S."/>
            <person name="Samson N."/>
            <person name="Sanders I."/>
            <person name="Saurat O."/>
            <person name="Scarpelli C."/>
            <person name="Schiex T."/>
            <person name="Segurens B."/>
            <person name="Severin A.J."/>
            <person name="Sherrier D.J."/>
            <person name="Shi R."/>
            <person name="Sims S."/>
            <person name="Singer S.R."/>
            <person name="Sinharoy S."/>
            <person name="Sterck L."/>
            <person name="Viollet A."/>
            <person name="Wang B.B."/>
            <person name="Wang K."/>
            <person name="Wang M."/>
            <person name="Wang X."/>
            <person name="Warfsmann J."/>
            <person name="Weissenbach J."/>
            <person name="White D.D."/>
            <person name="White J.D."/>
            <person name="Wiley G.B."/>
            <person name="Wincker P."/>
            <person name="Xing Y."/>
            <person name="Yang L."/>
            <person name="Yao Z."/>
            <person name="Ying F."/>
            <person name="Zhai J."/>
            <person name="Zhou L."/>
            <person name="Zuber A."/>
            <person name="Denarie J."/>
            <person name="Dixon R.A."/>
            <person name="May G.D."/>
            <person name="Schwartz D.C."/>
            <person name="Rogers J."/>
            <person name="Quetier F."/>
            <person name="Town C.D."/>
            <person name="Roe B.A."/>
        </authorList>
    </citation>
    <scope>NUCLEOTIDE SEQUENCE [LARGE SCALE GENOMIC DNA]</scope>
    <source>
        <strain evidence="1">A17</strain>
        <strain evidence="2 3">cv. Jemalong A17</strain>
    </source>
</reference>
<protein>
    <submittedName>
        <fullName evidence="1">F-box plant-like protein</fullName>
    </submittedName>
</protein>
<evidence type="ECO:0000313" key="2">
    <source>
        <dbReference type="EnsemblPlants" id="KEH17200"/>
    </source>
</evidence>
<evidence type="ECO:0000313" key="1">
    <source>
        <dbReference type="EMBL" id="KEH17200.1"/>
    </source>
</evidence>
<gene>
    <name evidence="1" type="ORF">MTR_0032s0060</name>
</gene>
<proteinExistence type="predicted"/>
<dbReference type="Proteomes" id="UP000002051">
    <property type="component" value="Unassembled WGS sequence"/>
</dbReference>
<dbReference type="PANTHER" id="PTHR39741">
    <property type="entry name" value="F-BOX DOMAIN CONTAINING PROTEIN, EXPRESSED"/>
    <property type="match status" value="1"/>
</dbReference>
<dbReference type="STRING" id="3880.A0A072TUG8"/>
<dbReference type="PANTHER" id="PTHR39741:SF2">
    <property type="entry name" value="F-BOX DOMAIN-CONTAINING PROTEIN"/>
    <property type="match status" value="1"/>
</dbReference>
<name>A0A072TUG8_MEDTR</name>
<sequence>MCPEISDVVHSIEVDYMIELVSNMLEGYRDLECLKRSHKAYAVLAFDLSPYVKNCISEAVVASSTNIDPEETYFQDGSPIYSAEAIRFRIGYPRYNRTLESAIAHSIASSNMVVDETQFLWIYISPNYQMFQENRLQVFKLPKPVLCNEHVLLVELHGRAQKQGLLYYIGFVSHNDILSHMHTLN</sequence>
<keyword evidence="3" id="KW-1185">Reference proteome</keyword>
<accession>A0A072TUG8</accession>
<dbReference type="AlphaFoldDB" id="A0A072TUG8"/>
<dbReference type="EnsemblPlants" id="KEH17200">
    <property type="protein sequence ID" value="KEH17200"/>
    <property type="gene ID" value="MTR_0032s0060"/>
</dbReference>
<dbReference type="InterPro" id="IPR055336">
    <property type="entry name" value="At4g00755-like"/>
</dbReference>
<dbReference type="HOGENOM" id="CLU_1463390_0_0_1"/>
<organism evidence="1 3">
    <name type="scientific">Medicago truncatula</name>
    <name type="common">Barrel medic</name>
    <name type="synonym">Medicago tribuloides</name>
    <dbReference type="NCBI Taxonomy" id="3880"/>
    <lineage>
        <taxon>Eukaryota</taxon>
        <taxon>Viridiplantae</taxon>
        <taxon>Streptophyta</taxon>
        <taxon>Embryophyta</taxon>
        <taxon>Tracheophyta</taxon>
        <taxon>Spermatophyta</taxon>
        <taxon>Magnoliopsida</taxon>
        <taxon>eudicotyledons</taxon>
        <taxon>Gunneridae</taxon>
        <taxon>Pentapetalae</taxon>
        <taxon>rosids</taxon>
        <taxon>fabids</taxon>
        <taxon>Fabales</taxon>
        <taxon>Fabaceae</taxon>
        <taxon>Papilionoideae</taxon>
        <taxon>50 kb inversion clade</taxon>
        <taxon>NPAAA clade</taxon>
        <taxon>Hologalegina</taxon>
        <taxon>IRL clade</taxon>
        <taxon>Trifolieae</taxon>
        <taxon>Medicago</taxon>
    </lineage>
</organism>
<dbReference type="EMBL" id="KL402757">
    <property type="protein sequence ID" value="KEH17200.1"/>
    <property type="molecule type" value="Genomic_DNA"/>
</dbReference>